<dbReference type="InterPro" id="IPR051797">
    <property type="entry name" value="TrmB-like"/>
</dbReference>
<evidence type="ECO:0000259" key="1">
    <source>
        <dbReference type="Pfam" id="PF01978"/>
    </source>
</evidence>
<organism evidence="2">
    <name type="scientific">sediment metagenome</name>
    <dbReference type="NCBI Taxonomy" id="749907"/>
    <lineage>
        <taxon>unclassified sequences</taxon>
        <taxon>metagenomes</taxon>
        <taxon>ecological metagenomes</taxon>
    </lineage>
</organism>
<sequence length="258" mass="30038">MEEAKSIYQSLYTPLKELGLSDLEANAYMVSLKLGPSTISEIAKNLHIARPNVYKVIQELERRGLAKLSAKKSYARNFVVESPTVVLDMFRQKKKEDQFKESELAMAMPDLLANYQQGLMPSKVKVFQGKEEFKKIFFNILEEADRKVWFCGSAQDFIGFVSWSDEKRWIKQRMKKNIFINSLLLPSDEAHLLQKTDADQLREIRIMKGFYPFSTSFQLFANKVIFWQPLAPLAIVIEDKYLVEMMESIVDKLWEEAR</sequence>
<proteinExistence type="predicted"/>
<dbReference type="InterPro" id="IPR036388">
    <property type="entry name" value="WH-like_DNA-bd_sf"/>
</dbReference>
<gene>
    <name evidence="2" type="ORF">LDC_0845</name>
</gene>
<reference evidence="2" key="2">
    <citation type="journal article" date="2011" name="Microb. Ecol.">
        <title>Taxonomic and Functional Metagenomic Profiling of the Microbial Community in the Anoxic Sediment of a Sub-saline Shallow Lake (Laguna de Carrizo, Central Spain).</title>
        <authorList>
            <person name="Ferrer M."/>
            <person name="Guazzaroni M.E."/>
            <person name="Richter M."/>
            <person name="Garcia-Salamanca A."/>
            <person name="Yarza P."/>
            <person name="Suarez-Suarez A."/>
            <person name="Solano J."/>
            <person name="Alcaide M."/>
            <person name="van Dillewijn P."/>
            <person name="Molina-Henares M.A."/>
            <person name="Lopez-Cortes N."/>
            <person name="Al-Ramahi Y."/>
            <person name="Guerrero C."/>
            <person name="Acosta A."/>
            <person name="de Eugenio L.I."/>
            <person name="Martinez V."/>
            <person name="Marques S."/>
            <person name="Rojo F."/>
            <person name="Santero E."/>
            <person name="Genilloud O."/>
            <person name="Perez-Perez J."/>
            <person name="Rossello-Mora R."/>
            <person name="Ramos J.L."/>
        </authorList>
    </citation>
    <scope>NUCLEOTIDE SEQUENCE</scope>
</reference>
<reference evidence="2" key="1">
    <citation type="submission" date="2010-07" db="EMBL/GenBank/DDBJ databases">
        <authorList>
            <consortium name="CONSOLIDER consortium CSD2007-00005"/>
            <person name="Guazzaroni M.-E."/>
            <person name="Richter M."/>
            <person name="Garcia-Salamanca A."/>
            <person name="Yarza P."/>
            <person name="Ferrer M."/>
        </authorList>
    </citation>
    <scope>NUCLEOTIDE SEQUENCE</scope>
</reference>
<dbReference type="SUPFAM" id="SSF46785">
    <property type="entry name" value="Winged helix' DNA-binding domain"/>
    <property type="match status" value="1"/>
</dbReference>
<evidence type="ECO:0000313" key="2">
    <source>
        <dbReference type="EMBL" id="EFK97121.1"/>
    </source>
</evidence>
<protein>
    <submittedName>
        <fullName evidence="2">Transcriptional regulator, TrmB</fullName>
    </submittedName>
</protein>
<feature type="domain" description="Transcription regulator TrmB N-terminal" evidence="1">
    <location>
        <begin position="15"/>
        <end position="72"/>
    </location>
</feature>
<dbReference type="InterPro" id="IPR002831">
    <property type="entry name" value="Tscrpt_reg_TrmB_N"/>
</dbReference>
<dbReference type="Pfam" id="PF01978">
    <property type="entry name" value="TrmB"/>
    <property type="match status" value="1"/>
</dbReference>
<comment type="caution">
    <text evidence="2">The sequence shown here is derived from an EMBL/GenBank/DDBJ whole genome shotgun (WGS) entry which is preliminary data.</text>
</comment>
<dbReference type="EMBL" id="ADZX01000355">
    <property type="protein sequence ID" value="EFK97121.1"/>
    <property type="molecule type" value="Genomic_DNA"/>
</dbReference>
<dbReference type="Gene3D" id="1.10.10.10">
    <property type="entry name" value="Winged helix-like DNA-binding domain superfamily/Winged helix DNA-binding domain"/>
    <property type="match status" value="1"/>
</dbReference>
<dbReference type="PANTHER" id="PTHR34293:SF1">
    <property type="entry name" value="HTH-TYPE TRANSCRIPTIONAL REGULATOR TRMBL2"/>
    <property type="match status" value="1"/>
</dbReference>
<dbReference type="InterPro" id="IPR036390">
    <property type="entry name" value="WH_DNA-bd_sf"/>
</dbReference>
<dbReference type="AlphaFoldDB" id="D9PH46"/>
<accession>D9PH46</accession>
<dbReference type="PANTHER" id="PTHR34293">
    <property type="entry name" value="HTH-TYPE TRANSCRIPTIONAL REGULATOR TRMBL2"/>
    <property type="match status" value="1"/>
</dbReference>
<name>D9PH46_9ZZZZ</name>